<dbReference type="GO" id="GO:0000166">
    <property type="term" value="F:nucleotide binding"/>
    <property type="evidence" value="ECO:0007669"/>
    <property type="project" value="UniProtKB-KW"/>
</dbReference>
<dbReference type="AlphaFoldDB" id="A0A662DIG8"/>
<evidence type="ECO:0000256" key="4">
    <source>
        <dbReference type="PROSITE-ProRule" id="PRU00464"/>
    </source>
</evidence>
<comment type="caution">
    <text evidence="6">The sequence shown here is derived from an EMBL/GenBank/DDBJ whole genome shotgun (WGS) entry which is preliminary data.</text>
</comment>
<dbReference type="PROSITE" id="PS51084">
    <property type="entry name" value="HIT_2"/>
    <property type="match status" value="1"/>
</dbReference>
<feature type="binding site" evidence="3">
    <location>
        <position position="121"/>
    </location>
    <ligand>
        <name>substrate</name>
    </ligand>
</feature>
<organism evidence="6 7">
    <name type="scientific">Aerophobetes bacterium</name>
    <dbReference type="NCBI Taxonomy" id="2030807"/>
    <lineage>
        <taxon>Bacteria</taxon>
        <taxon>Candidatus Aerophobota</taxon>
    </lineage>
</organism>
<dbReference type="InterPro" id="IPR036265">
    <property type="entry name" value="HIT-like_sf"/>
</dbReference>
<dbReference type="SUPFAM" id="SSF54197">
    <property type="entry name" value="HIT-like"/>
    <property type="match status" value="1"/>
</dbReference>
<dbReference type="Pfam" id="PF01230">
    <property type="entry name" value="HIT"/>
    <property type="match status" value="1"/>
</dbReference>
<proteinExistence type="predicted"/>
<dbReference type="CDD" id="cd01275">
    <property type="entry name" value="FHIT"/>
    <property type="match status" value="1"/>
</dbReference>
<evidence type="ECO:0000313" key="6">
    <source>
        <dbReference type="EMBL" id="RLE13962.1"/>
    </source>
</evidence>
<protein>
    <submittedName>
        <fullName evidence="6">HIT family hydrolase</fullName>
    </submittedName>
</protein>
<keyword evidence="6" id="KW-0378">Hydrolase</keyword>
<gene>
    <name evidence="6" type="ORF">DRJ04_03295</name>
</gene>
<dbReference type="PANTHER" id="PTHR42997">
    <property type="entry name" value="HIT FAMILY HYDROLASE"/>
    <property type="match status" value="1"/>
</dbReference>
<evidence type="ECO:0000313" key="7">
    <source>
        <dbReference type="Proteomes" id="UP000280417"/>
    </source>
</evidence>
<dbReference type="InterPro" id="IPR039383">
    <property type="entry name" value="FHIT"/>
</dbReference>
<dbReference type="PANTHER" id="PTHR42997:SF1">
    <property type="entry name" value="AP-4-A PHOSPHORYLASE"/>
    <property type="match status" value="1"/>
</dbReference>
<evidence type="ECO:0000259" key="5">
    <source>
        <dbReference type="PROSITE" id="PS51084"/>
    </source>
</evidence>
<name>A0A662DIG8_UNCAE</name>
<feature type="active site" description="Tele-AMP-histidine intermediate" evidence="2">
    <location>
        <position position="119"/>
    </location>
</feature>
<dbReference type="GO" id="GO:0016787">
    <property type="term" value="F:hydrolase activity"/>
    <property type="evidence" value="ECO:0007669"/>
    <property type="project" value="UniProtKB-KW"/>
</dbReference>
<accession>A0A662DIG8</accession>
<sequence length="157" mass="18339">MHRLWAPWRLKYIKENKKEGCIFCNKAREKKDEENYILLRGKTSFVILNAFPYNNGHLMIAPYRHISSLEKLNSEEQIEIMQLTSRMIRLLKEVMQPEGFNIGVNLGKAAGAGIEGHLHFHIVPRWVGDYNFMPLLSDTKVIPEALDESYRKLKQKL</sequence>
<feature type="domain" description="HIT" evidence="5">
    <location>
        <begin position="22"/>
        <end position="132"/>
    </location>
</feature>
<reference evidence="6 7" key="1">
    <citation type="submission" date="2018-06" db="EMBL/GenBank/DDBJ databases">
        <title>Extensive metabolic versatility and redundancy in microbially diverse, dynamic hydrothermal sediments.</title>
        <authorList>
            <person name="Dombrowski N."/>
            <person name="Teske A."/>
            <person name="Baker B.J."/>
        </authorList>
    </citation>
    <scope>NUCLEOTIDE SEQUENCE [LARGE SCALE GENOMIC DNA]</scope>
    <source>
        <strain evidence="6">B3_G15</strain>
    </source>
</reference>
<evidence type="ECO:0000256" key="2">
    <source>
        <dbReference type="PIRSR" id="PIRSR639383-1"/>
    </source>
</evidence>
<evidence type="ECO:0000256" key="3">
    <source>
        <dbReference type="PIRSR" id="PIRSR639383-2"/>
    </source>
</evidence>
<evidence type="ECO:0000256" key="1">
    <source>
        <dbReference type="ARBA" id="ARBA00022741"/>
    </source>
</evidence>
<dbReference type="Proteomes" id="UP000280417">
    <property type="component" value="Unassembled WGS sequence"/>
</dbReference>
<keyword evidence="1" id="KW-0547">Nucleotide-binding</keyword>
<feature type="binding site" evidence="3">
    <location>
        <position position="49"/>
    </location>
    <ligand>
        <name>substrate</name>
    </ligand>
</feature>
<dbReference type="InterPro" id="IPR011146">
    <property type="entry name" value="HIT-like"/>
</dbReference>
<feature type="short sequence motif" description="Histidine triad motif" evidence="4">
    <location>
        <begin position="117"/>
        <end position="121"/>
    </location>
</feature>
<dbReference type="Gene3D" id="3.30.428.10">
    <property type="entry name" value="HIT-like"/>
    <property type="match status" value="1"/>
</dbReference>
<dbReference type="InterPro" id="IPR052908">
    <property type="entry name" value="AP-4-A_phosphorylase"/>
</dbReference>
<dbReference type="EMBL" id="QMQA01000067">
    <property type="protein sequence ID" value="RLE13962.1"/>
    <property type="molecule type" value="Genomic_DNA"/>
</dbReference>